<evidence type="ECO:0008006" key="3">
    <source>
        <dbReference type="Google" id="ProtNLM"/>
    </source>
</evidence>
<gene>
    <name evidence="1" type="ORF">SAMN05444274_10523</name>
</gene>
<dbReference type="OrthoDB" id="1118862at2"/>
<name>A0A1M5B871_9BACT</name>
<accession>A0A1M5B871</accession>
<organism evidence="1 2">
    <name type="scientific">Mariniphaga anaerophila</name>
    <dbReference type="NCBI Taxonomy" id="1484053"/>
    <lineage>
        <taxon>Bacteria</taxon>
        <taxon>Pseudomonadati</taxon>
        <taxon>Bacteroidota</taxon>
        <taxon>Bacteroidia</taxon>
        <taxon>Marinilabiliales</taxon>
        <taxon>Prolixibacteraceae</taxon>
        <taxon>Mariniphaga</taxon>
    </lineage>
</organism>
<dbReference type="EMBL" id="FQUM01000005">
    <property type="protein sequence ID" value="SHF38679.1"/>
    <property type="molecule type" value="Genomic_DNA"/>
</dbReference>
<dbReference type="RefSeq" id="WP_073001778.1">
    <property type="nucleotide sequence ID" value="NZ_FQUM01000005.1"/>
</dbReference>
<protein>
    <recommendedName>
        <fullName evidence="3">Acetyltransferase (GNAT) domain-containing protein</fullName>
    </recommendedName>
</protein>
<proteinExistence type="predicted"/>
<dbReference type="AlphaFoldDB" id="A0A1M5B871"/>
<dbReference type="STRING" id="1484053.SAMN05444274_10523"/>
<evidence type="ECO:0000313" key="2">
    <source>
        <dbReference type="Proteomes" id="UP000184164"/>
    </source>
</evidence>
<evidence type="ECO:0000313" key="1">
    <source>
        <dbReference type="EMBL" id="SHF38679.1"/>
    </source>
</evidence>
<reference evidence="1 2" key="1">
    <citation type="submission" date="2016-11" db="EMBL/GenBank/DDBJ databases">
        <authorList>
            <person name="Jaros S."/>
            <person name="Januszkiewicz K."/>
            <person name="Wedrychowicz H."/>
        </authorList>
    </citation>
    <scope>NUCLEOTIDE SEQUENCE [LARGE SCALE GENOMIC DNA]</scope>
    <source>
        <strain evidence="1 2">DSM 26910</strain>
    </source>
</reference>
<sequence>MKVREITVGELPAFIRSDEYAGLQPKPISPLRAISQAKNPDARDEDVALVFAAEKNTLLAFAGILPHRAKGVDAPVFSNSGWWVHPQLGRKFGLPVFLKAFQFCERRMFLTDSTAHTKSILERTGLFTMDPEVKGSRFFLRFYLGNLLRRKGKNRVLSGFFSAADSIFNIAVDLRFSFFFKKSHLKAYSLNAVERLDEQHLLFIEKHPGNSFLRQNTEKLNWVVQYPWVACNAPEDEIEYPFTYHVAHFRQEFLEVKRDNELVALLLLSVRDKHASIPFIYCTEGVLADVAHLLWKHLFQMKANSLVVFNTELEKAFRNSGRKWLLRKEIIRFAGYSNELKPIFSEKEYAFQDGDGDVAFT</sequence>
<keyword evidence="2" id="KW-1185">Reference proteome</keyword>
<dbReference type="Proteomes" id="UP000184164">
    <property type="component" value="Unassembled WGS sequence"/>
</dbReference>